<dbReference type="EMBL" id="FNQR01000002">
    <property type="protein sequence ID" value="SEA03828.1"/>
    <property type="molecule type" value="Genomic_DNA"/>
</dbReference>
<dbReference type="Proteomes" id="UP000198584">
    <property type="component" value="Unassembled WGS sequence"/>
</dbReference>
<name>A0A1H3XZ43_9BACI</name>
<dbReference type="Pfam" id="PF20774">
    <property type="entry name" value="InhA-like_VEG"/>
    <property type="match status" value="1"/>
</dbReference>
<evidence type="ECO:0000259" key="1">
    <source>
        <dbReference type="Pfam" id="PF20774"/>
    </source>
</evidence>
<sequence length="140" mass="15660">MIIYMQGESRGIGLVVWYFDGSYDNNWTGVHPGDGFLGVVDADQHTNYWSDKAVGSTRYQLHDAAFSLEKSEKMFLDYTDLWGVTLKDNFTKRTPLFDDSADFSNPGLVDAGRNVPEYGLKFRVTGQSADGTVGKVLIFK</sequence>
<organism evidence="2 3">
    <name type="scientific">Thalassobacillus cyri</name>
    <dbReference type="NCBI Taxonomy" id="571932"/>
    <lineage>
        <taxon>Bacteria</taxon>
        <taxon>Bacillati</taxon>
        <taxon>Bacillota</taxon>
        <taxon>Bacilli</taxon>
        <taxon>Bacillales</taxon>
        <taxon>Bacillaceae</taxon>
        <taxon>Thalassobacillus</taxon>
    </lineage>
</organism>
<dbReference type="AlphaFoldDB" id="A0A1H3XZ43"/>
<proteinExistence type="predicted"/>
<reference evidence="2 3" key="1">
    <citation type="submission" date="2016-10" db="EMBL/GenBank/DDBJ databases">
        <authorList>
            <person name="de Groot N.N."/>
        </authorList>
    </citation>
    <scope>NUCLEOTIDE SEQUENCE [LARGE SCALE GENOMIC DNA]</scope>
    <source>
        <strain evidence="2 3">CCM7597</strain>
    </source>
</reference>
<protein>
    <submittedName>
        <fullName evidence="2">Immune inhibitor A</fullName>
    </submittedName>
</protein>
<dbReference type="STRING" id="571932.SAMN05421743_102285"/>
<evidence type="ECO:0000313" key="3">
    <source>
        <dbReference type="Proteomes" id="UP000198584"/>
    </source>
</evidence>
<gene>
    <name evidence="2" type="ORF">SAMN05421743_102285</name>
</gene>
<feature type="domain" description="Immune inhibitor A-like metallopeptidase VEG" evidence="1">
    <location>
        <begin position="12"/>
        <end position="136"/>
    </location>
</feature>
<accession>A0A1H3XZ43</accession>
<keyword evidence="3" id="KW-1185">Reference proteome</keyword>
<dbReference type="InterPro" id="IPR048665">
    <property type="entry name" value="InhA-like_VEG"/>
</dbReference>
<evidence type="ECO:0000313" key="2">
    <source>
        <dbReference type="EMBL" id="SEA03828.1"/>
    </source>
</evidence>